<dbReference type="PANTHER" id="PTHR12526">
    <property type="entry name" value="GLYCOSYLTRANSFERASE"/>
    <property type="match status" value="1"/>
</dbReference>
<dbReference type="GO" id="GO:0016757">
    <property type="term" value="F:glycosyltransferase activity"/>
    <property type="evidence" value="ECO:0007669"/>
    <property type="project" value="UniProtKB-KW"/>
</dbReference>
<evidence type="ECO:0000256" key="1">
    <source>
        <dbReference type="ARBA" id="ARBA00009481"/>
    </source>
</evidence>
<evidence type="ECO:0000256" key="3">
    <source>
        <dbReference type="ARBA" id="ARBA00022679"/>
    </source>
</evidence>
<dbReference type="SUPFAM" id="SSF53756">
    <property type="entry name" value="UDP-Glycosyltransferase/glycogen phosphorylase"/>
    <property type="match status" value="1"/>
</dbReference>
<evidence type="ECO:0000259" key="4">
    <source>
        <dbReference type="Pfam" id="PF00534"/>
    </source>
</evidence>
<dbReference type="Gene3D" id="3.40.50.2000">
    <property type="entry name" value="Glycogen Phosphorylase B"/>
    <property type="match status" value="2"/>
</dbReference>
<comment type="caution">
    <text evidence="5">The sequence shown here is derived from an EMBL/GenBank/DDBJ whole genome shotgun (WGS) entry which is preliminary data.</text>
</comment>
<comment type="similarity">
    <text evidence="1">Belongs to the glycosyltransferase group 1 family. Glycosyltransferase 4 subfamily.</text>
</comment>
<dbReference type="RefSeq" id="WP_152229833.1">
    <property type="nucleotide sequence ID" value="NZ_BAAAOT010000001.1"/>
</dbReference>
<reference evidence="5 6" key="1">
    <citation type="submission" date="2019-10" db="EMBL/GenBank/DDBJ databases">
        <title>Georgenia wutianyii sp. nov. and Georgenia yuyongxinii sp. nov. isolated from plateau pika (Ochotona curzoniae) in the Qinghai-Tibet plateau of China.</title>
        <authorList>
            <person name="Tian Z."/>
        </authorList>
    </citation>
    <scope>NUCLEOTIDE SEQUENCE [LARGE SCALE GENOMIC DNA]</scope>
    <source>
        <strain evidence="5 6">JCM 15130</strain>
    </source>
</reference>
<feature type="domain" description="Glycosyl transferase family 1" evidence="4">
    <location>
        <begin position="244"/>
        <end position="401"/>
    </location>
</feature>
<dbReference type="OrthoDB" id="3659059at2"/>
<sequence>MTQPDRRLVIVVRADPVICGHSGEARNLAEAALDRGFDEVRIVTWPIDRLEAAGLPLKPLDRVLPYREGIVVERPAPVGDYKVPDGRYLAGLTGRLVELFTDGVPTVCLSLYLSPHTVAVADAVRVARDTGLPVDVTTIAEAVGSDVTNVVRACVEEDRFGAAAHVLSSYLSQDVCLAVSEYTRDLIVAEAAHIDARHGTDFARRCRERIGISYPAIDTGAYLDLDPGAVEAHLARRGLEAGGYVLFLSRLARAKGVDDLIAGFARSRARDHVRLVVAGRGPEAAELRAAAAASGAAERITFLDDVSDEEKPYLMAGSAAYVLPSKPRPEFVETFGIALVEKMLAGGGPVITTDTGGIGEAVADCALIVPVEDPGALAAALDRAVLDLSPAERVAWERRARAHALQFDRAEVFDRMFARLPQEVAEVG</sequence>
<evidence type="ECO:0000256" key="2">
    <source>
        <dbReference type="ARBA" id="ARBA00022676"/>
    </source>
</evidence>
<dbReference type="AlphaFoldDB" id="A0A7J9URN9"/>
<dbReference type="EMBL" id="WHPD01000271">
    <property type="protein sequence ID" value="MPV87281.1"/>
    <property type="molecule type" value="Genomic_DNA"/>
</dbReference>
<dbReference type="Pfam" id="PF00534">
    <property type="entry name" value="Glycos_transf_1"/>
    <property type="match status" value="1"/>
</dbReference>
<evidence type="ECO:0000313" key="6">
    <source>
        <dbReference type="Proteomes" id="UP000429644"/>
    </source>
</evidence>
<accession>A0A7J9URN9</accession>
<dbReference type="Proteomes" id="UP000429644">
    <property type="component" value="Unassembled WGS sequence"/>
</dbReference>
<keyword evidence="3 5" id="KW-0808">Transferase</keyword>
<organism evidence="5 6">
    <name type="scientific">Georgenia ruanii</name>
    <dbReference type="NCBI Taxonomy" id="348442"/>
    <lineage>
        <taxon>Bacteria</taxon>
        <taxon>Bacillati</taxon>
        <taxon>Actinomycetota</taxon>
        <taxon>Actinomycetes</taxon>
        <taxon>Micrococcales</taxon>
        <taxon>Bogoriellaceae</taxon>
        <taxon>Georgenia</taxon>
    </lineage>
</organism>
<gene>
    <name evidence="5" type="ORF">GB882_01265</name>
</gene>
<keyword evidence="6" id="KW-1185">Reference proteome</keyword>
<proteinExistence type="inferred from homology"/>
<evidence type="ECO:0000313" key="5">
    <source>
        <dbReference type="EMBL" id="MPV87281.1"/>
    </source>
</evidence>
<name>A0A7J9URN9_9MICO</name>
<keyword evidence="2" id="KW-0328">Glycosyltransferase</keyword>
<protein>
    <submittedName>
        <fullName evidence="5">Glycosyltransferase</fullName>
    </submittedName>
</protein>
<dbReference type="PANTHER" id="PTHR12526:SF640">
    <property type="entry name" value="COLANIC ACID BIOSYNTHESIS GLYCOSYLTRANSFERASE WCAL-RELATED"/>
    <property type="match status" value="1"/>
</dbReference>
<dbReference type="InterPro" id="IPR001296">
    <property type="entry name" value="Glyco_trans_1"/>
</dbReference>